<dbReference type="RefSeq" id="WP_148452545.1">
    <property type="nucleotide sequence ID" value="NZ_BORZ01000001.1"/>
</dbReference>
<organism evidence="2 3">
    <name type="scientific">Paenibacillus faecis</name>
    <dbReference type="NCBI Taxonomy" id="862114"/>
    <lineage>
        <taxon>Bacteria</taxon>
        <taxon>Bacillati</taxon>
        <taxon>Bacillota</taxon>
        <taxon>Bacilli</taxon>
        <taxon>Bacillales</taxon>
        <taxon>Paenibacillaceae</taxon>
        <taxon>Paenibacillus</taxon>
    </lineage>
</organism>
<dbReference type="InterPro" id="IPR011105">
    <property type="entry name" value="Cell_wall_hydrolase_SleB"/>
</dbReference>
<name>A0A5D0CUW2_9BACL</name>
<evidence type="ECO:0000313" key="2">
    <source>
        <dbReference type="EMBL" id="TYA13652.1"/>
    </source>
</evidence>
<dbReference type="InterPro" id="IPR042047">
    <property type="entry name" value="SleB_dom1"/>
</dbReference>
<sequence>MAVIKANSEDVKLLARLMRAEAEGEGEQGMLMVGNVGVNRILGGCLDFRGIRNMRDMVFQSPGGYEATQKGYFYQGAREREIRLARRVINGERIWPASNALWFFRPAGDCPATWYNQQNTGRFKAHCFFAPTAEDCPDVY</sequence>
<evidence type="ECO:0000259" key="1">
    <source>
        <dbReference type="Pfam" id="PF07486"/>
    </source>
</evidence>
<protein>
    <submittedName>
        <fullName evidence="2">Cell wall hydrolase</fullName>
    </submittedName>
</protein>
<dbReference type="GO" id="GO:0016787">
    <property type="term" value="F:hydrolase activity"/>
    <property type="evidence" value="ECO:0007669"/>
    <property type="project" value="UniProtKB-KW"/>
</dbReference>
<gene>
    <name evidence="2" type="ORF">FRY98_13525</name>
</gene>
<dbReference type="Proteomes" id="UP000325218">
    <property type="component" value="Unassembled WGS sequence"/>
</dbReference>
<evidence type="ECO:0000313" key="3">
    <source>
        <dbReference type="Proteomes" id="UP000325218"/>
    </source>
</evidence>
<dbReference type="EMBL" id="VSDO01000002">
    <property type="protein sequence ID" value="TYA13652.1"/>
    <property type="molecule type" value="Genomic_DNA"/>
</dbReference>
<comment type="caution">
    <text evidence="2">The sequence shown here is derived from an EMBL/GenBank/DDBJ whole genome shotgun (WGS) entry which is preliminary data.</text>
</comment>
<keyword evidence="3" id="KW-1185">Reference proteome</keyword>
<dbReference type="AlphaFoldDB" id="A0A5D0CUW2"/>
<reference evidence="2 3" key="1">
    <citation type="submission" date="2019-08" db="EMBL/GenBank/DDBJ databases">
        <title>Genome sequencing of Paenibacillus faecis DSM 23593(T).</title>
        <authorList>
            <person name="Kook J.-K."/>
            <person name="Park S.-N."/>
            <person name="Lim Y.K."/>
        </authorList>
    </citation>
    <scope>NUCLEOTIDE SEQUENCE [LARGE SCALE GENOMIC DNA]</scope>
    <source>
        <strain evidence="2 3">DSM 23593</strain>
    </source>
</reference>
<accession>A0A5D0CUW2</accession>
<proteinExistence type="predicted"/>
<feature type="domain" description="Cell wall hydrolase SleB" evidence="1">
    <location>
        <begin position="24"/>
        <end position="129"/>
    </location>
</feature>
<dbReference type="Gene3D" id="1.10.10.2520">
    <property type="entry name" value="Cell wall hydrolase SleB, domain 1"/>
    <property type="match status" value="1"/>
</dbReference>
<keyword evidence="2" id="KW-0378">Hydrolase</keyword>
<dbReference type="Pfam" id="PF07486">
    <property type="entry name" value="Hydrolase_2"/>
    <property type="match status" value="1"/>
</dbReference>
<dbReference type="OrthoDB" id="1642705at2"/>